<dbReference type="Proteomes" id="UP001195724">
    <property type="component" value="Unassembled WGS sequence"/>
</dbReference>
<evidence type="ECO:0000259" key="1">
    <source>
        <dbReference type="PROSITE" id="PS50075"/>
    </source>
</evidence>
<dbReference type="SUPFAM" id="SSF47336">
    <property type="entry name" value="ACP-like"/>
    <property type="match status" value="1"/>
</dbReference>
<dbReference type="PROSITE" id="PS50075">
    <property type="entry name" value="CARRIER"/>
    <property type="match status" value="1"/>
</dbReference>
<protein>
    <submittedName>
        <fullName evidence="3">Acyl carrier protein</fullName>
    </submittedName>
</protein>
<dbReference type="Proteomes" id="UP000671828">
    <property type="component" value="Chromosome"/>
</dbReference>
<evidence type="ECO:0000313" key="5">
    <source>
        <dbReference type="Proteomes" id="UP001195724"/>
    </source>
</evidence>
<name>A0A8T8HWC0_9PSEU</name>
<keyword evidence="5" id="KW-1185">Reference proteome</keyword>
<dbReference type="EMBL" id="CP072788">
    <property type="protein sequence ID" value="QTR02808.1"/>
    <property type="molecule type" value="Genomic_DNA"/>
</dbReference>
<reference evidence="3" key="2">
    <citation type="submission" date="2021-04" db="EMBL/GenBank/DDBJ databases">
        <title>Saccharothrix algeriensis WGS.</title>
        <authorList>
            <person name="Stuskova K."/>
            <person name="Hakalova E."/>
            <person name="Tebbal A.B."/>
            <person name="Eichmeier A."/>
        </authorList>
    </citation>
    <scope>NUCLEOTIDE SEQUENCE</scope>
    <source>
        <strain evidence="3">NRRL B-24137</strain>
    </source>
</reference>
<accession>A0A8T8HWC0</accession>
<organism evidence="3 4">
    <name type="scientific">Saccharothrix algeriensis</name>
    <dbReference type="NCBI Taxonomy" id="173560"/>
    <lineage>
        <taxon>Bacteria</taxon>
        <taxon>Bacillati</taxon>
        <taxon>Actinomycetota</taxon>
        <taxon>Actinomycetes</taxon>
        <taxon>Pseudonocardiales</taxon>
        <taxon>Pseudonocardiaceae</taxon>
        <taxon>Saccharothrix</taxon>
    </lineage>
</organism>
<dbReference type="InterPro" id="IPR009081">
    <property type="entry name" value="PP-bd_ACP"/>
</dbReference>
<dbReference type="InterPro" id="IPR036736">
    <property type="entry name" value="ACP-like_sf"/>
</dbReference>
<feature type="domain" description="Carrier" evidence="1">
    <location>
        <begin position="3"/>
        <end position="78"/>
    </location>
</feature>
<evidence type="ECO:0000313" key="3">
    <source>
        <dbReference type="EMBL" id="QTR02808.1"/>
    </source>
</evidence>
<proteinExistence type="predicted"/>
<sequence>MADDAGAVADAALDLIAGSMGLPGVRPEQPVAGLHVDSVTLLRVVEALQERFDITVDVVDVFSAEVVGDLVRLVEEAVAAR</sequence>
<dbReference type="Pfam" id="PF00550">
    <property type="entry name" value="PP-binding"/>
    <property type="match status" value="1"/>
</dbReference>
<dbReference type="RefSeq" id="WP_204845119.1">
    <property type="nucleotide sequence ID" value="NZ_JAFBCL010000001.1"/>
</dbReference>
<evidence type="ECO:0000313" key="4">
    <source>
        <dbReference type="Proteomes" id="UP000671828"/>
    </source>
</evidence>
<reference evidence="2 5" key="1">
    <citation type="submission" date="2021-01" db="EMBL/GenBank/DDBJ databases">
        <title>Sequencing the genomes of 1000 actinobacteria strains.</title>
        <authorList>
            <person name="Klenk H.-P."/>
        </authorList>
    </citation>
    <scope>NUCLEOTIDE SEQUENCE [LARGE SCALE GENOMIC DNA]</scope>
    <source>
        <strain evidence="2 5">DSM 44581</strain>
    </source>
</reference>
<dbReference type="EMBL" id="JAFBCL010000001">
    <property type="protein sequence ID" value="MBM7814510.1"/>
    <property type="molecule type" value="Genomic_DNA"/>
</dbReference>
<evidence type="ECO:0000313" key="2">
    <source>
        <dbReference type="EMBL" id="MBM7814510.1"/>
    </source>
</evidence>
<gene>
    <name evidence="3" type="ORF">J7S33_27900</name>
    <name evidence="2" type="ORF">JOE68_005375</name>
</gene>
<dbReference type="AlphaFoldDB" id="A0A8T8HWC0"/>
<dbReference type="Gene3D" id="1.10.1200.10">
    <property type="entry name" value="ACP-like"/>
    <property type="match status" value="1"/>
</dbReference>